<proteinExistence type="predicted"/>
<dbReference type="Proteomes" id="UP000614410">
    <property type="component" value="Unassembled WGS sequence"/>
</dbReference>
<accession>A0A934KDP5</accession>
<organism evidence="1 2">
    <name type="scientific">Candidatus Amunia macphersoniae</name>
    <dbReference type="NCBI Taxonomy" id="3127014"/>
    <lineage>
        <taxon>Bacteria</taxon>
        <taxon>Bacillati</taxon>
        <taxon>Candidatus Dormiibacterota</taxon>
        <taxon>Candidatus Dormibacteria</taxon>
        <taxon>Candidatus Aeolococcales</taxon>
        <taxon>Candidatus Aeolococcaceae</taxon>
        <taxon>Candidatus Amunia</taxon>
    </lineage>
</organism>
<sequence>MPGRFDGFDDFFPWYVGQHSRRPTRWFHFVGTHLGAATALTGIVTRRPALLAGMPLISYSVAWFSHFVIEKNNPASFGHPLWSLRGDIRMLAMMWQGRDGELDAIARQALRPPRAA</sequence>
<evidence type="ECO:0000313" key="2">
    <source>
        <dbReference type="Proteomes" id="UP000614410"/>
    </source>
</evidence>
<dbReference type="PANTHER" id="PTHR34205:SF2">
    <property type="entry name" value="DUF962 DOMAIN-CONTAINING PROTEIN"/>
    <property type="match status" value="1"/>
</dbReference>
<comment type="caution">
    <text evidence="1">The sequence shown here is derived from an EMBL/GenBank/DDBJ whole genome shotgun (WGS) entry which is preliminary data.</text>
</comment>
<dbReference type="EMBL" id="JAEKNN010000017">
    <property type="protein sequence ID" value="MBJ7608504.1"/>
    <property type="molecule type" value="Genomic_DNA"/>
</dbReference>
<evidence type="ECO:0000313" key="1">
    <source>
        <dbReference type="EMBL" id="MBJ7608504.1"/>
    </source>
</evidence>
<dbReference type="PANTHER" id="PTHR34205">
    <property type="entry name" value="TRANSMEMBRANE PROTEIN"/>
    <property type="match status" value="1"/>
</dbReference>
<dbReference type="InterPro" id="IPR009305">
    <property type="entry name" value="Mpo1-like"/>
</dbReference>
<protein>
    <submittedName>
        <fullName evidence="1">DUF962 domain-containing protein</fullName>
    </submittedName>
</protein>
<dbReference type="AlphaFoldDB" id="A0A934KDP5"/>
<name>A0A934KDP5_9BACT</name>
<dbReference type="Pfam" id="PF06127">
    <property type="entry name" value="Mpo1-like"/>
    <property type="match status" value="1"/>
</dbReference>
<reference evidence="1 2" key="1">
    <citation type="submission" date="2020-10" db="EMBL/GenBank/DDBJ databases">
        <title>Ca. Dormibacterota MAGs.</title>
        <authorList>
            <person name="Montgomery K."/>
        </authorList>
    </citation>
    <scope>NUCLEOTIDE SEQUENCE [LARGE SCALE GENOMIC DNA]</scope>
    <source>
        <strain evidence="1">Mitchell_Peninsula_5</strain>
    </source>
</reference>
<gene>
    <name evidence="1" type="ORF">JF887_03605</name>
</gene>